<dbReference type="AlphaFoldDB" id="A0A0L0SJ02"/>
<accession>A0A0L0SJ02</accession>
<dbReference type="GO" id="GO:0005737">
    <property type="term" value="C:cytoplasm"/>
    <property type="evidence" value="ECO:0007669"/>
    <property type="project" value="TreeGrafter"/>
</dbReference>
<name>A0A0L0SJ02_ALLM3</name>
<protein>
    <recommendedName>
        <fullName evidence="1">Svf1-like C-terminal domain-containing protein</fullName>
    </recommendedName>
</protein>
<dbReference type="InterPro" id="IPR051385">
    <property type="entry name" value="Ceramide-binding_SVF1"/>
</dbReference>
<dbReference type="SUPFAM" id="SSF159245">
    <property type="entry name" value="AttH-like"/>
    <property type="match status" value="1"/>
</dbReference>
<dbReference type="EMBL" id="GG745340">
    <property type="protein sequence ID" value="KNE62463.1"/>
    <property type="molecule type" value="Genomic_DNA"/>
</dbReference>
<sequence>MLADSRHIVHPESTPRLAPAAEGVWVKAGYGYSETETFYLYPATGGMVYVQMAYSELSYSPLAQVSVLVATPEVTFFKSYNHSGSALKLSPGQGATGYSCDILKVARLPEANGTVTYQLSLKTREITLDATLVEPFPATIRVGDGAVHFPHDAKLSQVFGLRSRVTGTAAVPKAGIVDLAGHGGLVHQHQSIAPHKIGAQWNFAAFQGDQLALSTISGTQPHSGAPFSTLAMTLDGTHYVSTDAQFIVEASEQDKETYYQVPSKVRVVGKAVRAADGDEVEIEGVFAVTPAAVNRVDVLGELPWLIRKAIQLLVSKPYVYQNVAPANASEIVVRRAGAEVARSSGTAFVEVTYTNPQ</sequence>
<dbReference type="Proteomes" id="UP000054350">
    <property type="component" value="Unassembled WGS sequence"/>
</dbReference>
<dbReference type="VEuPathDB" id="FungiDB:AMAG_07680"/>
<keyword evidence="3" id="KW-1185">Reference proteome</keyword>
<organism evidence="2 3">
    <name type="scientific">Allomyces macrogynus (strain ATCC 38327)</name>
    <name type="common">Allomyces javanicus var. macrogynus</name>
    <dbReference type="NCBI Taxonomy" id="578462"/>
    <lineage>
        <taxon>Eukaryota</taxon>
        <taxon>Fungi</taxon>
        <taxon>Fungi incertae sedis</taxon>
        <taxon>Blastocladiomycota</taxon>
        <taxon>Blastocladiomycetes</taxon>
        <taxon>Blastocladiales</taxon>
        <taxon>Blastocladiaceae</taxon>
        <taxon>Allomyces</taxon>
    </lineage>
</organism>
<dbReference type="PANTHER" id="PTHR47107:SF1">
    <property type="entry name" value="CERAMIDE-BINDING PROTEIN SVF1-RELATED"/>
    <property type="match status" value="1"/>
</dbReference>
<evidence type="ECO:0000259" key="1">
    <source>
        <dbReference type="Pfam" id="PF17187"/>
    </source>
</evidence>
<evidence type="ECO:0000313" key="2">
    <source>
        <dbReference type="EMBL" id="KNE62463.1"/>
    </source>
</evidence>
<reference evidence="3" key="2">
    <citation type="submission" date="2009-11" db="EMBL/GenBank/DDBJ databases">
        <title>The Genome Sequence of Allomyces macrogynus strain ATCC 38327.</title>
        <authorList>
            <consortium name="The Broad Institute Genome Sequencing Platform"/>
            <person name="Russ C."/>
            <person name="Cuomo C."/>
            <person name="Shea T."/>
            <person name="Young S.K."/>
            <person name="Zeng Q."/>
            <person name="Koehrsen M."/>
            <person name="Haas B."/>
            <person name="Borodovsky M."/>
            <person name="Guigo R."/>
            <person name="Alvarado L."/>
            <person name="Berlin A."/>
            <person name="Borenstein D."/>
            <person name="Chen Z."/>
            <person name="Engels R."/>
            <person name="Freedman E."/>
            <person name="Gellesch M."/>
            <person name="Goldberg J."/>
            <person name="Griggs A."/>
            <person name="Gujja S."/>
            <person name="Heiman D."/>
            <person name="Hepburn T."/>
            <person name="Howarth C."/>
            <person name="Jen D."/>
            <person name="Larson L."/>
            <person name="Lewis B."/>
            <person name="Mehta T."/>
            <person name="Park D."/>
            <person name="Pearson M."/>
            <person name="Roberts A."/>
            <person name="Saif S."/>
            <person name="Shenoy N."/>
            <person name="Sisk P."/>
            <person name="Stolte C."/>
            <person name="Sykes S."/>
            <person name="Walk T."/>
            <person name="White J."/>
            <person name="Yandava C."/>
            <person name="Burger G."/>
            <person name="Gray M.W."/>
            <person name="Holland P.W.H."/>
            <person name="King N."/>
            <person name="Lang F.B.F."/>
            <person name="Roger A.J."/>
            <person name="Ruiz-Trillo I."/>
            <person name="Lander E."/>
            <person name="Nusbaum C."/>
        </authorList>
    </citation>
    <scope>NUCLEOTIDE SEQUENCE [LARGE SCALE GENOMIC DNA]</scope>
    <source>
        <strain evidence="3">ATCC 38327</strain>
    </source>
</reference>
<gene>
    <name evidence="2" type="ORF">AMAG_07680</name>
</gene>
<dbReference type="OMA" id="WGEMRHR"/>
<dbReference type="PANTHER" id="PTHR47107">
    <property type="entry name" value="SVF1-LIKE PROTEIN YDR222W-RELATED"/>
    <property type="match status" value="1"/>
</dbReference>
<feature type="domain" description="Svf1-like C-terminal" evidence="1">
    <location>
        <begin position="193"/>
        <end position="353"/>
    </location>
</feature>
<reference evidence="2 3" key="1">
    <citation type="submission" date="2009-11" db="EMBL/GenBank/DDBJ databases">
        <title>Annotation of Allomyces macrogynus ATCC 38327.</title>
        <authorList>
            <consortium name="The Broad Institute Genome Sequencing Platform"/>
            <person name="Russ C."/>
            <person name="Cuomo C."/>
            <person name="Burger G."/>
            <person name="Gray M.W."/>
            <person name="Holland P.W.H."/>
            <person name="King N."/>
            <person name="Lang F.B.F."/>
            <person name="Roger A.J."/>
            <person name="Ruiz-Trillo I."/>
            <person name="Young S.K."/>
            <person name="Zeng Q."/>
            <person name="Gargeya S."/>
            <person name="Fitzgerald M."/>
            <person name="Haas B."/>
            <person name="Abouelleil A."/>
            <person name="Alvarado L."/>
            <person name="Arachchi H.M."/>
            <person name="Berlin A."/>
            <person name="Chapman S.B."/>
            <person name="Gearin G."/>
            <person name="Goldberg J."/>
            <person name="Griggs A."/>
            <person name="Gujja S."/>
            <person name="Hansen M."/>
            <person name="Heiman D."/>
            <person name="Howarth C."/>
            <person name="Larimer J."/>
            <person name="Lui A."/>
            <person name="MacDonald P.J.P."/>
            <person name="McCowen C."/>
            <person name="Montmayeur A."/>
            <person name="Murphy C."/>
            <person name="Neiman D."/>
            <person name="Pearson M."/>
            <person name="Priest M."/>
            <person name="Roberts A."/>
            <person name="Saif S."/>
            <person name="Shea T."/>
            <person name="Sisk P."/>
            <person name="Stolte C."/>
            <person name="Sykes S."/>
            <person name="Wortman J."/>
            <person name="Nusbaum C."/>
            <person name="Birren B."/>
        </authorList>
    </citation>
    <scope>NUCLEOTIDE SEQUENCE [LARGE SCALE GENOMIC DNA]</scope>
    <source>
        <strain evidence="2 3">ATCC 38327</strain>
    </source>
</reference>
<dbReference type="OrthoDB" id="2590239at2759"/>
<dbReference type="Pfam" id="PF17187">
    <property type="entry name" value="Svf1_C"/>
    <property type="match status" value="1"/>
</dbReference>
<dbReference type="InterPro" id="IPR033394">
    <property type="entry name" value="Svf1-like_C"/>
</dbReference>
<evidence type="ECO:0000313" key="3">
    <source>
        <dbReference type="Proteomes" id="UP000054350"/>
    </source>
</evidence>
<proteinExistence type="predicted"/>